<feature type="transmembrane region" description="Helical" evidence="1">
    <location>
        <begin position="92"/>
        <end position="114"/>
    </location>
</feature>
<evidence type="ECO:0000313" key="3">
    <source>
        <dbReference type="Proteomes" id="UP001328107"/>
    </source>
</evidence>
<dbReference type="Proteomes" id="UP001328107">
    <property type="component" value="Unassembled WGS sequence"/>
</dbReference>
<protein>
    <submittedName>
        <fullName evidence="2">Uncharacterized protein</fullName>
    </submittedName>
</protein>
<feature type="non-terminal residue" evidence="2">
    <location>
        <position position="117"/>
    </location>
</feature>
<name>A0AAN5I698_9BILA</name>
<keyword evidence="1" id="KW-1133">Transmembrane helix</keyword>
<reference evidence="3" key="1">
    <citation type="submission" date="2022-10" db="EMBL/GenBank/DDBJ databases">
        <title>Genome assembly of Pristionchus species.</title>
        <authorList>
            <person name="Yoshida K."/>
            <person name="Sommer R.J."/>
        </authorList>
    </citation>
    <scope>NUCLEOTIDE SEQUENCE [LARGE SCALE GENOMIC DNA]</scope>
    <source>
        <strain evidence="3">RS5460</strain>
    </source>
</reference>
<keyword evidence="1" id="KW-0472">Membrane</keyword>
<dbReference type="EMBL" id="BTRK01000005">
    <property type="protein sequence ID" value="GMR52066.1"/>
    <property type="molecule type" value="Genomic_DNA"/>
</dbReference>
<accession>A0AAN5I698</accession>
<evidence type="ECO:0000313" key="2">
    <source>
        <dbReference type="EMBL" id="GMR52066.1"/>
    </source>
</evidence>
<dbReference type="AlphaFoldDB" id="A0AAN5I698"/>
<comment type="caution">
    <text evidence="2">The sequence shown here is derived from an EMBL/GenBank/DDBJ whole genome shotgun (WGS) entry which is preliminary data.</text>
</comment>
<evidence type="ECO:0000256" key="1">
    <source>
        <dbReference type="SAM" id="Phobius"/>
    </source>
</evidence>
<keyword evidence="3" id="KW-1185">Reference proteome</keyword>
<keyword evidence="1" id="KW-0812">Transmembrane</keyword>
<sequence>SNGSSIGDEAKWKIADNFIFMYLPIEYNIASSWIGYLVFAFVLHACRKKYVFWKRAYDVFLILFYALLVDIVKMRMYAYFALMKHHGHRRDFWIVPTSLAACTIGFWSFLFYFYTTY</sequence>
<feature type="transmembrane region" description="Helical" evidence="1">
    <location>
        <begin position="58"/>
        <end position="80"/>
    </location>
</feature>
<organism evidence="2 3">
    <name type="scientific">Pristionchus mayeri</name>
    <dbReference type="NCBI Taxonomy" id="1317129"/>
    <lineage>
        <taxon>Eukaryota</taxon>
        <taxon>Metazoa</taxon>
        <taxon>Ecdysozoa</taxon>
        <taxon>Nematoda</taxon>
        <taxon>Chromadorea</taxon>
        <taxon>Rhabditida</taxon>
        <taxon>Rhabditina</taxon>
        <taxon>Diplogasteromorpha</taxon>
        <taxon>Diplogasteroidea</taxon>
        <taxon>Neodiplogasteridae</taxon>
        <taxon>Pristionchus</taxon>
    </lineage>
</organism>
<gene>
    <name evidence="2" type="ORF">PMAYCL1PPCAC_22261</name>
</gene>
<feature type="transmembrane region" description="Helical" evidence="1">
    <location>
        <begin position="27"/>
        <end position="46"/>
    </location>
</feature>
<proteinExistence type="predicted"/>
<feature type="non-terminal residue" evidence="2">
    <location>
        <position position="1"/>
    </location>
</feature>